<proteinExistence type="predicted"/>
<keyword evidence="2" id="KW-1185">Reference proteome</keyword>
<gene>
    <name evidence="1" type="ordered locus">VIT_07s0031g00140</name>
</gene>
<dbReference type="PaxDb" id="29760-VIT_07s0031g00140.t01"/>
<organism evidence="1 2">
    <name type="scientific">Vitis vinifera</name>
    <name type="common">Grape</name>
    <dbReference type="NCBI Taxonomy" id="29760"/>
    <lineage>
        <taxon>Eukaryota</taxon>
        <taxon>Viridiplantae</taxon>
        <taxon>Streptophyta</taxon>
        <taxon>Embryophyta</taxon>
        <taxon>Tracheophyta</taxon>
        <taxon>Spermatophyta</taxon>
        <taxon>Magnoliopsida</taxon>
        <taxon>eudicotyledons</taxon>
        <taxon>Gunneridae</taxon>
        <taxon>Pentapetalae</taxon>
        <taxon>rosids</taxon>
        <taxon>Vitales</taxon>
        <taxon>Vitaceae</taxon>
        <taxon>Viteae</taxon>
        <taxon>Vitis</taxon>
    </lineage>
</organism>
<dbReference type="Proteomes" id="UP000009183">
    <property type="component" value="Chromosome 7"/>
</dbReference>
<protein>
    <submittedName>
        <fullName evidence="1">Uncharacterized protein</fullName>
    </submittedName>
</protein>
<sequence length="34" mass="4003">MKQNQKFGTTSFSKGWSTSPEKNELIFQAKFIHR</sequence>
<dbReference type="HOGENOM" id="CLU_3378063_0_0_1"/>
<name>D7SVT2_VITVI</name>
<reference evidence="2" key="1">
    <citation type="journal article" date="2007" name="Nature">
        <title>The grapevine genome sequence suggests ancestral hexaploidization in major angiosperm phyla.</title>
        <authorList>
            <consortium name="The French-Italian Public Consortium for Grapevine Genome Characterization."/>
            <person name="Jaillon O."/>
            <person name="Aury J.-M."/>
            <person name="Noel B."/>
            <person name="Policriti A."/>
            <person name="Clepet C."/>
            <person name="Casagrande A."/>
            <person name="Choisne N."/>
            <person name="Aubourg S."/>
            <person name="Vitulo N."/>
            <person name="Jubin C."/>
            <person name="Vezzi A."/>
            <person name="Legeai F."/>
            <person name="Hugueney P."/>
            <person name="Dasilva C."/>
            <person name="Horner D."/>
            <person name="Mica E."/>
            <person name="Jublot D."/>
            <person name="Poulain J."/>
            <person name="Bruyere C."/>
            <person name="Billault A."/>
            <person name="Segurens B."/>
            <person name="Gouyvenoux M."/>
            <person name="Ugarte E."/>
            <person name="Cattonaro F."/>
            <person name="Anthouard V."/>
            <person name="Vico V."/>
            <person name="Del Fabbro C."/>
            <person name="Alaux M."/>
            <person name="Di Gaspero G."/>
            <person name="Dumas V."/>
            <person name="Felice N."/>
            <person name="Paillard S."/>
            <person name="Juman I."/>
            <person name="Moroldo M."/>
            <person name="Scalabrin S."/>
            <person name="Canaguier A."/>
            <person name="Le Clainche I."/>
            <person name="Malacrida G."/>
            <person name="Durand E."/>
            <person name="Pesole G."/>
            <person name="Laucou V."/>
            <person name="Chatelet P."/>
            <person name="Merdinoglu D."/>
            <person name="Delledonne M."/>
            <person name="Pezzotti M."/>
            <person name="Lecharny A."/>
            <person name="Scarpelli C."/>
            <person name="Artiguenave F."/>
            <person name="Pe M.E."/>
            <person name="Valle G."/>
            <person name="Morgante M."/>
            <person name="Caboche M."/>
            <person name="Adam-Blondon A.-F."/>
            <person name="Weissenbach J."/>
            <person name="Quetier F."/>
            <person name="Wincker P."/>
        </authorList>
    </citation>
    <scope>NUCLEOTIDE SEQUENCE [LARGE SCALE GENOMIC DNA]</scope>
    <source>
        <strain evidence="2">cv. Pinot noir / PN40024</strain>
    </source>
</reference>
<evidence type="ECO:0000313" key="2">
    <source>
        <dbReference type="Proteomes" id="UP000009183"/>
    </source>
</evidence>
<accession>D7SVT2</accession>
<dbReference type="InParanoid" id="D7SVT2"/>
<evidence type="ECO:0000313" key="1">
    <source>
        <dbReference type="EMBL" id="CBI21381.3"/>
    </source>
</evidence>
<dbReference type="EMBL" id="FN595233">
    <property type="protein sequence ID" value="CBI21381.3"/>
    <property type="molecule type" value="Genomic_DNA"/>
</dbReference>
<dbReference type="AlphaFoldDB" id="D7SVT2"/>